<name>A0A231Q8Z8_9LACO</name>
<accession>A0A231Q8Z8</accession>
<reference evidence="1 2" key="1">
    <citation type="submission" date="2016-03" db="EMBL/GenBank/DDBJ databases">
        <title>Sequencing of Lactobacillus Species from Commercial Turkeys.</title>
        <authorList>
            <person name="Johnson T.J."/>
            <person name="Youmans B.P."/>
            <person name="Case K.A."/>
        </authorList>
    </citation>
    <scope>NUCLEOTIDE SEQUENCE [LARGE SCALE GENOMIC DNA]</scope>
    <source>
        <strain evidence="1 2">UMNLA1</strain>
    </source>
</reference>
<gene>
    <name evidence="1" type="ORF">AYP69_07315</name>
</gene>
<dbReference type="RefSeq" id="WP_089143696.1">
    <property type="nucleotide sequence ID" value="NZ_LUGD01000029.1"/>
</dbReference>
<dbReference type="AlphaFoldDB" id="A0A231Q8Z8"/>
<evidence type="ECO:0000313" key="2">
    <source>
        <dbReference type="Proteomes" id="UP000215261"/>
    </source>
</evidence>
<dbReference type="EMBL" id="LUGO01000060">
    <property type="protein sequence ID" value="OXS39399.1"/>
    <property type="molecule type" value="Genomic_DNA"/>
</dbReference>
<sequence length="251" mass="27425">MQGRKHNKLYKEEVNRDTNNYHLGKKGQKFLAKIGLVKSASKEVSDKVQTAVEIENKRIAVENAKIEDTNKRRAKQVLAAGVALGGAMMTAQVAHADTTQEPSQSVGENGQLATSKAKLQAFIDQANSFMASATYQNATPADQALYQNALSQAKADLNNSGLDASYYDNSAQAFQRVINQLENPSQLQYSHIAYEEEQSAVDSENSVNQQAKGQLQSLVNQANEFLNSSIYQNATSADQSLYQTALEQAKS</sequence>
<comment type="caution">
    <text evidence="1">The sequence shown here is derived from an EMBL/GenBank/DDBJ whole genome shotgun (WGS) entry which is preliminary data.</text>
</comment>
<dbReference type="Proteomes" id="UP000215261">
    <property type="component" value="Unassembled WGS sequence"/>
</dbReference>
<organism evidence="1 2">
    <name type="scientific">Ligilactobacillus agilis</name>
    <dbReference type="NCBI Taxonomy" id="1601"/>
    <lineage>
        <taxon>Bacteria</taxon>
        <taxon>Bacillati</taxon>
        <taxon>Bacillota</taxon>
        <taxon>Bacilli</taxon>
        <taxon>Lactobacillales</taxon>
        <taxon>Lactobacillaceae</taxon>
        <taxon>Ligilactobacillus</taxon>
    </lineage>
</organism>
<dbReference type="Gene3D" id="1.20.120.1850">
    <property type="entry name" value="Ebh helix bundles repeating unit (S and A modules)"/>
    <property type="match status" value="1"/>
</dbReference>
<dbReference type="Pfam" id="PF07554">
    <property type="entry name" value="FIVAR"/>
    <property type="match status" value="2"/>
</dbReference>
<evidence type="ECO:0000313" key="1">
    <source>
        <dbReference type="EMBL" id="OXS39399.1"/>
    </source>
</evidence>
<proteinExistence type="predicted"/>
<protein>
    <submittedName>
        <fullName evidence="1">Uncharacterized protein</fullName>
    </submittedName>
</protein>